<gene>
    <name evidence="8" type="ORF">PACLA_8A006522</name>
</gene>
<dbReference type="OrthoDB" id="2413561at2759"/>
<dbReference type="InterPro" id="IPR013783">
    <property type="entry name" value="Ig-like_fold"/>
</dbReference>
<dbReference type="Pfam" id="PF07714">
    <property type="entry name" value="PK_Tyr_Ser-Thr"/>
    <property type="match status" value="1"/>
</dbReference>
<feature type="active site" description="Proton acceptor" evidence="5">
    <location>
        <position position="886"/>
    </location>
</feature>
<dbReference type="Proteomes" id="UP001152795">
    <property type="component" value="Unassembled WGS sequence"/>
</dbReference>
<dbReference type="InterPro" id="IPR036179">
    <property type="entry name" value="Ig-like_dom_sf"/>
</dbReference>
<sequence length="1024" mass="113689">MARQFVYEWLSLCLLLTSFAGFLQALKFTKEPSDKSVLNDSAFVVLDCAVDDGTKISWYKDDSVITENFNKYTFTTSGLMIKPVVKSDAAKYYCKAGALTSRVASLTVKYICKDNFQMKSGMVFRNGNATLTCDCPAVPTPSYTWQKDGNPLSFTGKELVITNAQKSKDDGKYVCIVNSGASQVKSLPHVLDVLNCSPAKVVRPPDEKIPFVVRKPLTVRCDATGDPKPVVKWFYDGSPKALTNTSRIQILPNGALHFTEMIGGDIGEYQCIASNTCQDSSSFKTKLVFAKNVRFSPMEDVLSRVGSTVSITCVPSSRSFPIIKNITWKRGDGNPLPADPRFKVDGFTLEIEKAQRADSRTYKCVAENIAGEKTVDVKVIVAIYPQATMNPTNKTIIEGESVKMECEFSGDPKPTITWEKDEESLSDAKTMIRQSGNGSMLTINNTASEQSGKYRCVAKLNQITERTKAATLKVKEKIFLDKVGAEKFDIGKNAKLNCMVLRGSPPYDVRWTKRGLSGLQPRMEVEETKLIINNVKMSDSGNYSCHINNSFSRGSLTFSINIYDFAKIVLKPRNVTVMINGSALFNCAVTGVPEPDVVWFTTKDKTPTNLKPVNFTNSRTKRFPNNSILLTNIRKNDVGWYQCIAGNPGYMEQALAHLKVGLNNVKTTAAAGTTMDSDDHHETDNMGKTVGIAVGCAGAYIILVVGLMIYCKGRRARQAKNKLIVNGEDMPLKPADDREGDNVEVVKAPEVNAKEYPRENLEALRTLGSGTYGSVFLAKASEISDGESSSIVVVQSLTSGKQAAKKDFMRRMEMLSLKHENIAKLLGVCKEEDPMYLISEYPEQGDLKTVMRDSSTPLSPTQKVNICAAVASGMNYLCNHGHVHKDLAARNCLVNKAFDVKISFLSLNQGTYPKEYYKHNGELIPLRWMAPEALEGDYSDMSDVWSFGVLMWEVYSEGILPYEERPDEEVLHSVADDLRLTKPERCPGKIYKMMEKCWADEKEYRITFGQLCEDISEIPRESDF</sequence>
<dbReference type="SMART" id="SM00408">
    <property type="entry name" value="IGc2"/>
    <property type="match status" value="7"/>
</dbReference>
<dbReference type="InterPro" id="IPR000719">
    <property type="entry name" value="Prot_kinase_dom"/>
</dbReference>
<dbReference type="SUPFAM" id="SSF56112">
    <property type="entry name" value="Protein kinase-like (PK-like)"/>
    <property type="match status" value="1"/>
</dbReference>
<proteinExistence type="predicted"/>
<dbReference type="Gene3D" id="1.10.510.10">
    <property type="entry name" value="Transferase(Phosphotransferase) domain 1"/>
    <property type="match status" value="1"/>
</dbReference>
<evidence type="ECO:0000313" key="9">
    <source>
        <dbReference type="Proteomes" id="UP001152795"/>
    </source>
</evidence>
<dbReference type="GO" id="GO:0005524">
    <property type="term" value="F:ATP binding"/>
    <property type="evidence" value="ECO:0007669"/>
    <property type="project" value="UniProtKB-KW"/>
</dbReference>
<dbReference type="AlphaFoldDB" id="A0A6S7I1Z3"/>
<keyword evidence="8" id="KW-0418">Kinase</keyword>
<feature type="binding site" evidence="6">
    <location>
        <begin position="840"/>
        <end position="846"/>
    </location>
    <ligand>
        <name>ATP</name>
        <dbReference type="ChEBI" id="CHEBI:30616"/>
    </ligand>
</feature>
<keyword evidence="3" id="KW-0325">Glycoprotein</keyword>
<dbReference type="PROSITE" id="PS50011">
    <property type="entry name" value="PROTEIN_KINASE_DOM"/>
    <property type="match status" value="1"/>
</dbReference>
<protein>
    <submittedName>
        <fullName evidence="8">Inactive tyrosine- kinase 7-like</fullName>
    </submittedName>
</protein>
<dbReference type="GO" id="GO:0098632">
    <property type="term" value="F:cell-cell adhesion mediator activity"/>
    <property type="evidence" value="ECO:0007669"/>
    <property type="project" value="TreeGrafter"/>
</dbReference>
<evidence type="ECO:0000256" key="7">
    <source>
        <dbReference type="PIRSR" id="PIRSR000615-3"/>
    </source>
</evidence>
<dbReference type="FunFam" id="2.60.40.10:FF:000032">
    <property type="entry name" value="palladin isoform X1"/>
    <property type="match status" value="1"/>
</dbReference>
<dbReference type="GO" id="GO:0005886">
    <property type="term" value="C:plasma membrane"/>
    <property type="evidence" value="ECO:0007669"/>
    <property type="project" value="TreeGrafter"/>
</dbReference>
<keyword evidence="7" id="KW-0479">Metal-binding</keyword>
<comment type="subcellular location">
    <subcellularLocation>
        <location evidence="1">Membrane</location>
        <topology evidence="1">Single-pass membrane protein</topology>
    </subcellularLocation>
</comment>
<dbReference type="GO" id="GO:0070593">
    <property type="term" value="P:dendrite self-avoidance"/>
    <property type="evidence" value="ECO:0007669"/>
    <property type="project" value="TreeGrafter"/>
</dbReference>
<dbReference type="GO" id="GO:0007411">
    <property type="term" value="P:axon guidance"/>
    <property type="evidence" value="ECO:0007669"/>
    <property type="project" value="TreeGrafter"/>
</dbReference>
<dbReference type="InterPro" id="IPR013098">
    <property type="entry name" value="Ig_I-set"/>
</dbReference>
<dbReference type="GO" id="GO:0007156">
    <property type="term" value="P:homophilic cell adhesion via plasma membrane adhesion molecules"/>
    <property type="evidence" value="ECO:0007669"/>
    <property type="project" value="TreeGrafter"/>
</dbReference>
<evidence type="ECO:0000256" key="6">
    <source>
        <dbReference type="PIRSR" id="PIRSR000615-2"/>
    </source>
</evidence>
<name>A0A6S7I1Z3_PARCT</name>
<dbReference type="InterPro" id="IPR007110">
    <property type="entry name" value="Ig-like_dom"/>
</dbReference>
<keyword evidence="9" id="KW-1185">Reference proteome</keyword>
<keyword evidence="8" id="KW-0808">Transferase</keyword>
<evidence type="ECO:0000313" key="8">
    <source>
        <dbReference type="EMBL" id="CAB4010473.1"/>
    </source>
</evidence>
<feature type="binding site" evidence="6">
    <location>
        <begin position="768"/>
        <end position="775"/>
    </location>
    <ligand>
        <name>ATP</name>
        <dbReference type="ChEBI" id="CHEBI:30616"/>
    </ligand>
</feature>
<organism evidence="8 9">
    <name type="scientific">Paramuricea clavata</name>
    <name type="common">Red gorgonian</name>
    <name type="synonym">Violescent sea-whip</name>
    <dbReference type="NCBI Taxonomy" id="317549"/>
    <lineage>
        <taxon>Eukaryota</taxon>
        <taxon>Metazoa</taxon>
        <taxon>Cnidaria</taxon>
        <taxon>Anthozoa</taxon>
        <taxon>Octocorallia</taxon>
        <taxon>Malacalcyonacea</taxon>
        <taxon>Plexauridae</taxon>
        <taxon>Paramuricea</taxon>
    </lineage>
</organism>
<accession>A0A6S7I1Z3</accession>
<feature type="binding site" evidence="7">
    <location>
        <position position="891"/>
    </location>
    <ligand>
        <name>Mg(2+)</name>
        <dbReference type="ChEBI" id="CHEBI:18420"/>
    </ligand>
</feature>
<dbReference type="Pfam" id="PF07679">
    <property type="entry name" value="I-set"/>
    <property type="match status" value="4"/>
</dbReference>
<dbReference type="PROSITE" id="PS50835">
    <property type="entry name" value="IG_LIKE"/>
    <property type="match status" value="7"/>
</dbReference>
<dbReference type="GO" id="GO:0004672">
    <property type="term" value="F:protein kinase activity"/>
    <property type="evidence" value="ECO:0007669"/>
    <property type="project" value="InterPro"/>
</dbReference>
<keyword evidence="4" id="KW-0393">Immunoglobulin domain</keyword>
<keyword evidence="6" id="KW-0067">ATP-binding</keyword>
<evidence type="ECO:0000256" key="4">
    <source>
        <dbReference type="ARBA" id="ARBA00023319"/>
    </source>
</evidence>
<dbReference type="Gene3D" id="2.60.40.10">
    <property type="entry name" value="Immunoglobulins"/>
    <property type="match status" value="7"/>
</dbReference>
<keyword evidence="6" id="KW-0547">Nucleotide-binding</keyword>
<dbReference type="Pfam" id="PF13927">
    <property type="entry name" value="Ig_3"/>
    <property type="match status" value="3"/>
</dbReference>
<dbReference type="GO" id="GO:0030424">
    <property type="term" value="C:axon"/>
    <property type="evidence" value="ECO:0007669"/>
    <property type="project" value="TreeGrafter"/>
</dbReference>
<evidence type="ECO:0000256" key="2">
    <source>
        <dbReference type="ARBA" id="ARBA00023157"/>
    </source>
</evidence>
<dbReference type="PANTHER" id="PTHR10075">
    <property type="entry name" value="BASIGIN RELATED"/>
    <property type="match status" value="1"/>
</dbReference>
<dbReference type="SUPFAM" id="SSF48726">
    <property type="entry name" value="Immunoglobulin"/>
    <property type="match status" value="7"/>
</dbReference>
<dbReference type="PIRSF" id="PIRSF000615">
    <property type="entry name" value="TyrPK_CSF1-R"/>
    <property type="match status" value="1"/>
</dbReference>
<dbReference type="EMBL" id="CACRXK020006796">
    <property type="protein sequence ID" value="CAB4010473.1"/>
    <property type="molecule type" value="Genomic_DNA"/>
</dbReference>
<dbReference type="PANTHER" id="PTHR10075:SF100">
    <property type="entry name" value="FASCICLIN-2"/>
    <property type="match status" value="1"/>
</dbReference>
<keyword evidence="2" id="KW-1015">Disulfide bond</keyword>
<dbReference type="InterPro" id="IPR003599">
    <property type="entry name" value="Ig_sub"/>
</dbReference>
<dbReference type="GO" id="GO:0046872">
    <property type="term" value="F:metal ion binding"/>
    <property type="evidence" value="ECO:0007669"/>
    <property type="project" value="UniProtKB-KW"/>
</dbReference>
<evidence type="ECO:0000256" key="3">
    <source>
        <dbReference type="ARBA" id="ARBA00023180"/>
    </source>
</evidence>
<dbReference type="InterPro" id="IPR003598">
    <property type="entry name" value="Ig_sub2"/>
</dbReference>
<dbReference type="InterPro" id="IPR011009">
    <property type="entry name" value="Kinase-like_dom_sf"/>
</dbReference>
<evidence type="ECO:0000256" key="1">
    <source>
        <dbReference type="ARBA" id="ARBA00004167"/>
    </source>
</evidence>
<comment type="caution">
    <text evidence="8">The sequence shown here is derived from an EMBL/GenBank/DDBJ whole genome shotgun (WGS) entry which is preliminary data.</text>
</comment>
<keyword evidence="7" id="KW-0460">Magnesium</keyword>
<feature type="binding site" evidence="6">
    <location>
        <position position="890"/>
    </location>
    <ligand>
        <name>ATP</name>
        <dbReference type="ChEBI" id="CHEBI:30616"/>
    </ligand>
</feature>
<dbReference type="SMART" id="SM00409">
    <property type="entry name" value="IG"/>
    <property type="match status" value="7"/>
</dbReference>
<evidence type="ECO:0000256" key="5">
    <source>
        <dbReference type="PIRSR" id="PIRSR000615-1"/>
    </source>
</evidence>
<dbReference type="InterPro" id="IPR001245">
    <property type="entry name" value="Ser-Thr/Tyr_kinase_cat_dom"/>
</dbReference>
<dbReference type="PRINTS" id="PR00109">
    <property type="entry name" value="TYRKINASE"/>
</dbReference>
<reference evidence="8" key="1">
    <citation type="submission" date="2020-04" db="EMBL/GenBank/DDBJ databases">
        <authorList>
            <person name="Alioto T."/>
            <person name="Alioto T."/>
            <person name="Gomez Garrido J."/>
        </authorList>
    </citation>
    <scope>NUCLEOTIDE SEQUENCE</scope>
    <source>
        <strain evidence="8">A484AB</strain>
    </source>
</reference>